<reference evidence="3 4" key="1">
    <citation type="submission" date="2019-09" db="EMBL/GenBank/DDBJ databases">
        <title>Draft genome sequence of Ginsengibacter sp. BR5-29.</title>
        <authorList>
            <person name="Im W.-T."/>
        </authorList>
    </citation>
    <scope>NUCLEOTIDE SEQUENCE [LARGE SCALE GENOMIC DNA]</scope>
    <source>
        <strain evidence="3 4">BR5-29</strain>
    </source>
</reference>
<evidence type="ECO:0000313" key="4">
    <source>
        <dbReference type="Proteomes" id="UP000326903"/>
    </source>
</evidence>
<comment type="caution">
    <text evidence="3">The sequence shown here is derived from an EMBL/GenBank/DDBJ whole genome shotgun (WGS) entry which is preliminary data.</text>
</comment>
<dbReference type="Proteomes" id="UP000326903">
    <property type="component" value="Unassembled WGS sequence"/>
</dbReference>
<dbReference type="SUPFAM" id="SSF50249">
    <property type="entry name" value="Nucleic acid-binding proteins"/>
    <property type="match status" value="1"/>
</dbReference>
<dbReference type="PRINTS" id="PR00050">
    <property type="entry name" value="COLDSHOCK"/>
</dbReference>
<dbReference type="Gene3D" id="2.40.50.140">
    <property type="entry name" value="Nucleic acid-binding proteins"/>
    <property type="match status" value="1"/>
</dbReference>
<protein>
    <submittedName>
        <fullName evidence="3">Cold shock domain-containing protein</fullName>
    </submittedName>
</protein>
<dbReference type="PROSITE" id="PS51857">
    <property type="entry name" value="CSD_2"/>
    <property type="match status" value="1"/>
</dbReference>
<dbReference type="RefSeq" id="WP_150416712.1">
    <property type="nucleotide sequence ID" value="NZ_VYQF01000010.1"/>
</dbReference>
<dbReference type="Pfam" id="PF00313">
    <property type="entry name" value="CSD"/>
    <property type="match status" value="1"/>
</dbReference>
<gene>
    <name evidence="3" type="ORF">FW778_20245</name>
</gene>
<dbReference type="InterPro" id="IPR002059">
    <property type="entry name" value="CSP_DNA-bd"/>
</dbReference>
<proteinExistence type="predicted"/>
<keyword evidence="4" id="KW-1185">Reference proteome</keyword>
<organism evidence="3 4">
    <name type="scientific">Ginsengibacter hankyongi</name>
    <dbReference type="NCBI Taxonomy" id="2607284"/>
    <lineage>
        <taxon>Bacteria</taxon>
        <taxon>Pseudomonadati</taxon>
        <taxon>Bacteroidota</taxon>
        <taxon>Chitinophagia</taxon>
        <taxon>Chitinophagales</taxon>
        <taxon>Chitinophagaceae</taxon>
        <taxon>Ginsengibacter</taxon>
    </lineage>
</organism>
<evidence type="ECO:0000259" key="2">
    <source>
        <dbReference type="PROSITE" id="PS51857"/>
    </source>
</evidence>
<dbReference type="EMBL" id="VYQF01000010">
    <property type="protein sequence ID" value="KAA9035885.1"/>
    <property type="molecule type" value="Genomic_DNA"/>
</dbReference>
<accession>A0A5J5IFY0</accession>
<name>A0A5J5IFY0_9BACT</name>
<dbReference type="GO" id="GO:0005829">
    <property type="term" value="C:cytosol"/>
    <property type="evidence" value="ECO:0007669"/>
    <property type="project" value="UniProtKB-ARBA"/>
</dbReference>
<feature type="domain" description="CSD" evidence="2">
    <location>
        <begin position="88"/>
        <end position="149"/>
    </location>
</feature>
<evidence type="ECO:0000256" key="1">
    <source>
        <dbReference type="SAM" id="MobiDB-lite"/>
    </source>
</evidence>
<dbReference type="SMART" id="SM00357">
    <property type="entry name" value="CSP"/>
    <property type="match status" value="1"/>
</dbReference>
<dbReference type="InterPro" id="IPR050181">
    <property type="entry name" value="Cold_shock_domain"/>
</dbReference>
<feature type="region of interest" description="Disordered" evidence="1">
    <location>
        <begin position="1"/>
        <end position="42"/>
    </location>
</feature>
<dbReference type="GO" id="GO:0003676">
    <property type="term" value="F:nucleic acid binding"/>
    <property type="evidence" value="ECO:0007669"/>
    <property type="project" value="InterPro"/>
</dbReference>
<evidence type="ECO:0000313" key="3">
    <source>
        <dbReference type="EMBL" id="KAA9035885.1"/>
    </source>
</evidence>
<dbReference type="PANTHER" id="PTHR11544">
    <property type="entry name" value="COLD SHOCK DOMAIN CONTAINING PROTEINS"/>
    <property type="match status" value="1"/>
</dbReference>
<dbReference type="InterPro" id="IPR012340">
    <property type="entry name" value="NA-bd_OB-fold"/>
</dbReference>
<feature type="compositionally biased region" description="Basic and acidic residues" evidence="1">
    <location>
        <begin position="20"/>
        <end position="42"/>
    </location>
</feature>
<dbReference type="InterPro" id="IPR011129">
    <property type="entry name" value="CSD"/>
</dbReference>
<dbReference type="CDD" id="cd04458">
    <property type="entry name" value="CSP_CDS"/>
    <property type="match status" value="1"/>
</dbReference>
<sequence length="151" mass="17242">MSKSQETWNKKEREKKKQKSRQDKQERKQERKDNAKEGKTLDDMLAYIDENGNLSSTPPDPGKMRKIKLEDIQIGVPKHVAPDPADLIRRGKVTFFNESKGYGFIKDQVTQESIFVHANGLINQIKENSKVTFEIEMGPKGPSAVNVRLES</sequence>
<dbReference type="AlphaFoldDB" id="A0A5J5IFY0"/>